<evidence type="ECO:0000256" key="1">
    <source>
        <dbReference type="SAM" id="MobiDB-lite"/>
    </source>
</evidence>
<name>K0SMC8_THAOC</name>
<protein>
    <submittedName>
        <fullName evidence="2">Uncharacterized protein</fullName>
    </submittedName>
</protein>
<keyword evidence="3" id="KW-1185">Reference proteome</keyword>
<organism evidence="2 3">
    <name type="scientific">Thalassiosira oceanica</name>
    <name type="common">Marine diatom</name>
    <dbReference type="NCBI Taxonomy" id="159749"/>
    <lineage>
        <taxon>Eukaryota</taxon>
        <taxon>Sar</taxon>
        <taxon>Stramenopiles</taxon>
        <taxon>Ochrophyta</taxon>
        <taxon>Bacillariophyta</taxon>
        <taxon>Coscinodiscophyceae</taxon>
        <taxon>Thalassiosirophycidae</taxon>
        <taxon>Thalassiosirales</taxon>
        <taxon>Thalassiosiraceae</taxon>
        <taxon>Thalassiosira</taxon>
    </lineage>
</organism>
<dbReference type="Proteomes" id="UP000266841">
    <property type="component" value="Unassembled WGS sequence"/>
</dbReference>
<dbReference type="EMBL" id="AGNL01013046">
    <property type="protein sequence ID" value="EJK67468.1"/>
    <property type="molecule type" value="Genomic_DNA"/>
</dbReference>
<evidence type="ECO:0000313" key="2">
    <source>
        <dbReference type="EMBL" id="EJK67468.1"/>
    </source>
</evidence>
<feature type="region of interest" description="Disordered" evidence="1">
    <location>
        <begin position="74"/>
        <end position="200"/>
    </location>
</feature>
<comment type="caution">
    <text evidence="2">The sequence shown here is derived from an EMBL/GenBank/DDBJ whole genome shotgun (WGS) entry which is preliminary data.</text>
</comment>
<feature type="region of interest" description="Disordered" evidence="1">
    <location>
        <begin position="214"/>
        <end position="288"/>
    </location>
</feature>
<accession>K0SMC8</accession>
<dbReference type="AlphaFoldDB" id="K0SMC8"/>
<feature type="compositionally biased region" description="Gly residues" evidence="1">
    <location>
        <begin position="262"/>
        <end position="272"/>
    </location>
</feature>
<reference evidence="2 3" key="1">
    <citation type="journal article" date="2012" name="Genome Biol.">
        <title>Genome and low-iron response of an oceanic diatom adapted to chronic iron limitation.</title>
        <authorList>
            <person name="Lommer M."/>
            <person name="Specht M."/>
            <person name="Roy A.S."/>
            <person name="Kraemer L."/>
            <person name="Andreson R."/>
            <person name="Gutowska M.A."/>
            <person name="Wolf J."/>
            <person name="Bergner S.V."/>
            <person name="Schilhabel M.B."/>
            <person name="Klostermeier U.C."/>
            <person name="Beiko R.G."/>
            <person name="Rosenstiel P."/>
            <person name="Hippler M."/>
            <person name="Laroche J."/>
        </authorList>
    </citation>
    <scope>NUCLEOTIDE SEQUENCE [LARGE SCALE GENOMIC DNA]</scope>
    <source>
        <strain evidence="2 3">CCMP1005</strain>
    </source>
</reference>
<evidence type="ECO:0000313" key="3">
    <source>
        <dbReference type="Proteomes" id="UP000266841"/>
    </source>
</evidence>
<sequence length="288" mass="30845">DNLAEFGTQVVRHRRRPLGECDVGLECHDGRFSSSILTGGCGIEARLSTMRRPDLNLDGQDFLGRISSCFGLRMRQSTDSNGGQRRTPQSKFKIRAAEPKPEEPSPGASASTVTLPSAPLTDRDDLRGRPARDGHAADARDDHARPDSARPVRPGGVDRPDDEVLPPRDEVYPRGNLPRRPRDGRDDPLGAEVEEAAVVPVPRRLVLGDAVRPVRPLARRTARPTGGGAPPVREARERYPEEDDGAEGGDEGGRPRRERRGGLPGVRGGGLVQAGLGDQVEAGGGGAL</sequence>
<feature type="compositionally biased region" description="Acidic residues" evidence="1">
    <location>
        <begin position="240"/>
        <end position="250"/>
    </location>
</feature>
<gene>
    <name evidence="2" type="ORF">THAOC_11491</name>
</gene>
<feature type="compositionally biased region" description="Polar residues" evidence="1">
    <location>
        <begin position="75"/>
        <end position="90"/>
    </location>
</feature>
<feature type="compositionally biased region" description="Basic and acidic residues" evidence="1">
    <location>
        <begin position="121"/>
        <end position="150"/>
    </location>
</feature>
<feature type="non-terminal residue" evidence="2">
    <location>
        <position position="1"/>
    </location>
</feature>
<proteinExistence type="predicted"/>